<comment type="caution">
    <text evidence="1">The sequence shown here is derived from an EMBL/GenBank/DDBJ whole genome shotgun (WGS) entry which is preliminary data.</text>
</comment>
<protein>
    <submittedName>
        <fullName evidence="1">Uncharacterized protein</fullName>
    </submittedName>
</protein>
<name>A0ABX9Q317_9BACT</name>
<reference evidence="1 2" key="1">
    <citation type="submission" date="2018-09" db="EMBL/GenBank/DDBJ databases">
        <authorList>
            <person name="Livingstone P.G."/>
            <person name="Whitworth D.E."/>
        </authorList>
    </citation>
    <scope>NUCLEOTIDE SEQUENCE [LARGE SCALE GENOMIC DNA]</scope>
    <source>
        <strain evidence="1 2">CA031B</strain>
    </source>
</reference>
<dbReference type="Proteomes" id="UP000278907">
    <property type="component" value="Unassembled WGS sequence"/>
</dbReference>
<keyword evidence="2" id="KW-1185">Reference proteome</keyword>
<evidence type="ECO:0000313" key="2">
    <source>
        <dbReference type="Proteomes" id="UP000278907"/>
    </source>
</evidence>
<gene>
    <name evidence="1" type="ORF">D7Y13_44045</name>
</gene>
<organism evidence="1 2">
    <name type="scientific">Corallococcus praedator</name>
    <dbReference type="NCBI Taxonomy" id="2316724"/>
    <lineage>
        <taxon>Bacteria</taxon>
        <taxon>Pseudomonadati</taxon>
        <taxon>Myxococcota</taxon>
        <taxon>Myxococcia</taxon>
        <taxon>Myxococcales</taxon>
        <taxon>Cystobacterineae</taxon>
        <taxon>Myxococcaceae</taxon>
        <taxon>Corallococcus</taxon>
    </lineage>
</organism>
<dbReference type="EMBL" id="RAWI01001266">
    <property type="protein sequence ID" value="RKH77487.1"/>
    <property type="molecule type" value="Genomic_DNA"/>
</dbReference>
<accession>A0ABX9Q317</accession>
<evidence type="ECO:0000313" key="1">
    <source>
        <dbReference type="EMBL" id="RKH77487.1"/>
    </source>
</evidence>
<proteinExistence type="predicted"/>
<sequence length="114" mass="12763">MGVAGLLTSDVYGLRSQLDSYTLELLDEQRRLAARSQLSKQERESLRRLTTAVDGLGFGRATRDPDYEQFLIAMASWRDQRGLTGSYLTPEQKLREEQAAAAIVAAIREESTAR</sequence>